<sequence>MRGRRPAARHAAKPRTCPLRRVDSIVGPFASREVGGSGGGNPGDGSPVDDRVVGLGGSPRDDAPGSVGIIGV</sequence>
<evidence type="ECO:0000313" key="3">
    <source>
        <dbReference type="Proteomes" id="UP000004682"/>
    </source>
</evidence>
<name>A0ABN0G3F9_9BURK</name>
<keyword evidence="3" id="KW-1185">Reference proteome</keyword>
<protein>
    <submittedName>
        <fullName evidence="2">Uncharacterized protein</fullName>
    </submittedName>
</protein>
<gene>
    <name evidence="2" type="ORF">A33K_16400</name>
</gene>
<accession>A0ABN0G3F9</accession>
<organism evidence="2 3">
    <name type="scientific">Burkholderia humptydooensis MSMB43</name>
    <dbReference type="NCBI Taxonomy" id="441157"/>
    <lineage>
        <taxon>Bacteria</taxon>
        <taxon>Pseudomonadati</taxon>
        <taxon>Pseudomonadota</taxon>
        <taxon>Betaproteobacteria</taxon>
        <taxon>Burkholderiales</taxon>
        <taxon>Burkholderiaceae</taxon>
        <taxon>Burkholderia</taxon>
        <taxon>pseudomallei group</taxon>
    </lineage>
</organism>
<evidence type="ECO:0000313" key="2">
    <source>
        <dbReference type="EMBL" id="EIP86797.1"/>
    </source>
</evidence>
<proteinExistence type="predicted"/>
<evidence type="ECO:0000256" key="1">
    <source>
        <dbReference type="SAM" id="MobiDB-lite"/>
    </source>
</evidence>
<feature type="region of interest" description="Disordered" evidence="1">
    <location>
        <begin position="28"/>
        <end position="72"/>
    </location>
</feature>
<dbReference type="Proteomes" id="UP000004682">
    <property type="component" value="Unassembled WGS sequence"/>
</dbReference>
<dbReference type="EMBL" id="JH692064">
    <property type="protein sequence ID" value="EIP86797.1"/>
    <property type="molecule type" value="Genomic_DNA"/>
</dbReference>
<reference evidence="3" key="1">
    <citation type="journal article" date="2012" name="J. Bacteriol.">
        <title>Revised Genome Sequence of Burkholderia thailandensis MSMB43 with Improved Annotation.</title>
        <authorList>
            <person name="Zhuo Y."/>
            <person name="Liu L."/>
            <person name="Wang Q."/>
            <person name="Liu X."/>
            <person name="Ren B."/>
            <person name="Liu M."/>
            <person name="Ni P."/>
            <person name="Cheng Y.Q."/>
            <person name="Zhang L."/>
        </authorList>
    </citation>
    <scope>NUCLEOTIDE SEQUENCE [LARGE SCALE GENOMIC DNA]</scope>
    <source>
        <strain evidence="3">MSMB43</strain>
    </source>
</reference>